<evidence type="ECO:0000313" key="2">
    <source>
        <dbReference type="EMBL" id="AXA84499.1"/>
    </source>
</evidence>
<dbReference type="RefSeq" id="WP_112926712.1">
    <property type="nucleotide sequence ID" value="NZ_CP029556.1"/>
</dbReference>
<accession>A0A344J639</accession>
<feature type="compositionally biased region" description="Basic and acidic residues" evidence="1">
    <location>
        <begin position="750"/>
        <end position="761"/>
    </location>
</feature>
<dbReference type="OrthoDB" id="787523at2"/>
<name>A0A344J639_9GAMM</name>
<proteinExistence type="predicted"/>
<feature type="region of interest" description="Disordered" evidence="1">
    <location>
        <begin position="735"/>
        <end position="761"/>
    </location>
</feature>
<organism evidence="2 3">
    <name type="scientific">Solilutibacter oculi</name>
    <dbReference type="NCBI Taxonomy" id="2698682"/>
    <lineage>
        <taxon>Bacteria</taxon>
        <taxon>Pseudomonadati</taxon>
        <taxon>Pseudomonadota</taxon>
        <taxon>Gammaproteobacteria</taxon>
        <taxon>Lysobacterales</taxon>
        <taxon>Lysobacteraceae</taxon>
        <taxon>Solilutibacter</taxon>
    </lineage>
</organism>
<gene>
    <name evidence="2" type="ORF">DCD74_07195</name>
</gene>
<dbReference type="KEGG" id="lue:DCD74_07195"/>
<dbReference type="EMBL" id="CP029556">
    <property type="protein sequence ID" value="AXA84499.1"/>
    <property type="molecule type" value="Genomic_DNA"/>
</dbReference>
<evidence type="ECO:0000313" key="3">
    <source>
        <dbReference type="Proteomes" id="UP000251842"/>
    </source>
</evidence>
<protein>
    <recommendedName>
        <fullName evidence="4">NERD domain-containing protein</fullName>
    </recommendedName>
</protein>
<keyword evidence="3" id="KW-1185">Reference proteome</keyword>
<dbReference type="Proteomes" id="UP000251842">
    <property type="component" value="Chromosome"/>
</dbReference>
<sequence>MPKLFRDDLSDDERRNAIKAMAKSFSDARDAAFATIGRFVSRFDPLHSLSVLAAYGLSIDVTKDGVRAAEAKRDKIHQDHVELLQAFVLQRGVGDWPLQPPRPQDVQEQWDALIELGHGFDLSRMRPLDSESESDALVMLQEKIRSNTRAVRNWGYYHQVKDIGHRLLAPLDERMRSVLGFAGTELIAVLDSLVRANEARITEHRRKFFGALGKPSVPEIVTAYAEAMPAADCSGLLDYFIRNDFSPQQARAMLLAHSEHALEACFTHEAGEVSARAGVAVDQVKAIFQALGMLPGELNDRTPELFLLDNPVWTSPWITLSDDTIFACIPQTGFSFLFEIVERFVAPSEQLKMAWHDRRAAFLEADVAGTLSRALPGAAVYRNLSWQVSGTERHGETDVLVVLDSVAIIVEAKSGSVSAHSKRGAPDRLKSEIRELLESPALQSQRLHAAMEEHRSGGRQLVLSKHVDLWMVRYVMRMSVTLEDFSTIQSDIGKLQALGLISKDVAPAPTLCLADLHTVVEILDAPVMFLHYLHRRVQLEGKFSHDSDELDLLGAYQINGLLFGRKETDGTRITFYRMSEKIDRYMMSLSEGIRTAKPGRRLDGPWAGILERVLQVRSHRWPEIAIMLLDADDRAQKTLARDIRELIKKHRYQKTTPYQNILVYLPDGVGLSAITAVVLRKETVAHRQEIARAAAEKSFEDPRPVRCLVLVYDADAPTFPYNHLMLADRLPASAGDEVGNAGPQLPDGTCDSRTEPSEHAS</sequence>
<evidence type="ECO:0008006" key="4">
    <source>
        <dbReference type="Google" id="ProtNLM"/>
    </source>
</evidence>
<reference evidence="3" key="1">
    <citation type="submission" date="2018-05" db="EMBL/GenBank/DDBJ databases">
        <title>Luteimonas pekinense sp. nov., isolated from human Meibomian gland secretions, Beijing, China.</title>
        <authorList>
            <person name="Wen T."/>
            <person name="Bai H."/>
            <person name="Lv H."/>
        </authorList>
    </citation>
    <scope>NUCLEOTIDE SEQUENCE [LARGE SCALE GENOMIC DNA]</scope>
    <source>
        <strain evidence="3">83-4</strain>
    </source>
</reference>
<evidence type="ECO:0000256" key="1">
    <source>
        <dbReference type="SAM" id="MobiDB-lite"/>
    </source>
</evidence>
<dbReference type="AlphaFoldDB" id="A0A344J639"/>